<dbReference type="InterPro" id="IPR017978">
    <property type="entry name" value="GPCR_3_C"/>
</dbReference>
<evidence type="ECO:0000256" key="12">
    <source>
        <dbReference type="SAM" id="Phobius"/>
    </source>
</evidence>
<evidence type="ECO:0000256" key="9">
    <source>
        <dbReference type="ARBA" id="ARBA00023180"/>
    </source>
</evidence>
<evidence type="ECO:0000256" key="10">
    <source>
        <dbReference type="ARBA" id="ARBA00023224"/>
    </source>
</evidence>
<feature type="transmembrane region" description="Helical" evidence="12">
    <location>
        <begin position="667"/>
        <end position="688"/>
    </location>
</feature>
<keyword evidence="10" id="KW-0807">Transducer</keyword>
<keyword evidence="7 12" id="KW-0472">Membrane</keyword>
<dbReference type="InterPro" id="IPR028082">
    <property type="entry name" value="Peripla_BP_I"/>
</dbReference>
<evidence type="ECO:0000259" key="13">
    <source>
        <dbReference type="PROSITE" id="PS50259"/>
    </source>
</evidence>
<dbReference type="InterPro" id="IPR017979">
    <property type="entry name" value="GPCR_3_CS"/>
</dbReference>
<dbReference type="Proteomes" id="UP001295444">
    <property type="component" value="Chromosome 06"/>
</dbReference>
<keyword evidence="8 14" id="KW-0675">Receptor</keyword>
<gene>
    <name evidence="14" type="ORF">PECUL_23A048949</name>
</gene>
<sequence>MNAMKLVSRNITLGYHVFDSCTDARKAVKSVLQILSGPTKTVPNYSCMDRNKLAGFIGDHHSITTIPLAQILSVYRYSQISYGATDYVLNDRHLYPNFFRMLQNYHVYYKIICQLLKHFGWTWVGIVSSYDDTGETEELALKKYMAYYGICMAFKLKLDNYALSHTPEKTMRQVQAVQNTSANVIIVFGSTNYIVLKTLLIGRDIFKGKILVFPPSWVSNDILRDYFINIFEGSLYIELYPLPLPDSGRFFEYIRPSKRPNDKLLENIWISELKCLSPNASKNRFYETVYKTTLLNCTGKEPSINAKENLHRGVTPRVHQKESKMGARPPLRPPPSRTALSKSLLSVMKVYFLLRMHMHGMMNLMYTIRRKSTRNKLDWGYQGMYFGGFVKMHRGGFTLFYSILRSRDRPQEGLACCGAELARIQGGGGGGGRAAKTPLHSNLNLMCTQTQGSVHQKRGPRRCKDDLCKELIDIYDVLILTSDILYTTKSRSFLLNVGIITKLCAQCLEPSGSTRSIRQQKINHFYQKVCWSGREWQEKTTCNEGTWGSQDPEMPRSQCTESCFPGYRKISRIGGDICCYDCVPCGEGEISNKSDSEECIKCTEDEWPNQWKDQCIPKVVEFLSYDNDVISAVFSFFSLLLFLIAIVVLVIYHSFKDSAIVKANNRNLSFILLVSIMLSYLCVFLFLGRPVDITCMLRQCTFAIIFSISISCVMGKTVMIYIVFKASKPGSAWRKWVSVNVSNSVVLIFSSIQIIINITWLIILPPFQELDKHSYSEKIIVQCNEGSVIAFYSVLGYMGFLAAVSFILAFFARTLPDSFNEAKYITFSMLVFCSVWIAMIPAYLSTRGKNIIAVEIFAILTSSSGLLGCIFFPKCYLILTKLLGFWVAAHK</sequence>
<reference evidence="14" key="1">
    <citation type="submission" date="2022-03" db="EMBL/GenBank/DDBJ databases">
        <authorList>
            <person name="Alioto T."/>
            <person name="Alioto T."/>
            <person name="Gomez Garrido J."/>
        </authorList>
    </citation>
    <scope>NUCLEOTIDE SEQUENCE</scope>
</reference>
<accession>A0AAD1WCQ6</accession>
<keyword evidence="9" id="KW-0325">Glycoprotein</keyword>
<dbReference type="PANTHER" id="PTHR24061">
    <property type="entry name" value="CALCIUM-SENSING RECEPTOR-RELATED"/>
    <property type="match status" value="1"/>
</dbReference>
<dbReference type="PROSITE" id="PS50259">
    <property type="entry name" value="G_PROTEIN_RECEP_F3_4"/>
    <property type="match status" value="1"/>
</dbReference>
<feature type="transmembrane region" description="Helical" evidence="12">
    <location>
        <begin position="788"/>
        <end position="812"/>
    </location>
</feature>
<dbReference type="InterPro" id="IPR000337">
    <property type="entry name" value="GPCR_3"/>
</dbReference>
<feature type="transmembrane region" description="Helical" evidence="12">
    <location>
        <begin position="856"/>
        <end position="879"/>
    </location>
</feature>
<feature type="region of interest" description="Disordered" evidence="11">
    <location>
        <begin position="313"/>
        <end position="336"/>
    </location>
</feature>
<feature type="domain" description="G-protein coupled receptors family 3 profile" evidence="13">
    <location>
        <begin position="630"/>
        <end position="881"/>
    </location>
</feature>
<dbReference type="InterPro" id="IPR038550">
    <property type="entry name" value="GPCR_3_9-Cys_sf"/>
</dbReference>
<evidence type="ECO:0000256" key="7">
    <source>
        <dbReference type="ARBA" id="ARBA00023136"/>
    </source>
</evidence>
<dbReference type="Pfam" id="PF01094">
    <property type="entry name" value="ANF_receptor"/>
    <property type="match status" value="1"/>
</dbReference>
<evidence type="ECO:0000313" key="15">
    <source>
        <dbReference type="Proteomes" id="UP001295444"/>
    </source>
</evidence>
<evidence type="ECO:0000256" key="8">
    <source>
        <dbReference type="ARBA" id="ARBA00023170"/>
    </source>
</evidence>
<protein>
    <submittedName>
        <fullName evidence="14">Vomeronasal type-2 receptor 26-like</fullName>
    </submittedName>
</protein>
<keyword evidence="15" id="KW-1185">Reference proteome</keyword>
<dbReference type="Gene3D" id="3.40.50.2300">
    <property type="match status" value="2"/>
</dbReference>
<keyword evidence="5 12" id="KW-1133">Transmembrane helix</keyword>
<feature type="non-terminal residue" evidence="14">
    <location>
        <position position="891"/>
    </location>
</feature>
<dbReference type="SUPFAM" id="SSF53822">
    <property type="entry name" value="Periplasmic binding protein-like I"/>
    <property type="match status" value="1"/>
</dbReference>
<feature type="transmembrane region" description="Helical" evidence="12">
    <location>
        <begin position="700"/>
        <end position="724"/>
    </location>
</feature>
<name>A0AAD1WCQ6_PELCU</name>
<comment type="subcellular location">
    <subcellularLocation>
        <location evidence="1">Cell membrane</location>
        <topology evidence="1">Multi-pass membrane protein</topology>
    </subcellularLocation>
</comment>
<dbReference type="PROSITE" id="PS00981">
    <property type="entry name" value="G_PROTEIN_RECEP_F3_3"/>
    <property type="match status" value="1"/>
</dbReference>
<keyword evidence="4" id="KW-0732">Signal</keyword>
<dbReference type="FunFam" id="2.10.50.30:FF:000003">
    <property type="entry name" value="Vomeronasal 2, receptor 120"/>
    <property type="match status" value="1"/>
</dbReference>
<dbReference type="Pfam" id="PF07562">
    <property type="entry name" value="NCD3G"/>
    <property type="match status" value="1"/>
</dbReference>
<keyword evidence="2" id="KW-1003">Cell membrane</keyword>
<evidence type="ECO:0000313" key="14">
    <source>
        <dbReference type="EMBL" id="CAH2299357.1"/>
    </source>
</evidence>
<feature type="transmembrane region" description="Helical" evidence="12">
    <location>
        <begin position="824"/>
        <end position="844"/>
    </location>
</feature>
<dbReference type="InterPro" id="IPR000068">
    <property type="entry name" value="GPCR_3_Ca_sens_rcpt-rel"/>
</dbReference>
<dbReference type="PRINTS" id="PR00248">
    <property type="entry name" value="GPCRMGR"/>
</dbReference>
<dbReference type="InterPro" id="IPR001828">
    <property type="entry name" value="ANF_lig-bd_rcpt"/>
</dbReference>
<evidence type="ECO:0000256" key="11">
    <source>
        <dbReference type="SAM" id="MobiDB-lite"/>
    </source>
</evidence>
<keyword evidence="6" id="KW-0297">G-protein coupled receptor</keyword>
<feature type="transmembrane region" description="Helical" evidence="12">
    <location>
        <begin position="632"/>
        <end position="655"/>
    </location>
</feature>
<evidence type="ECO:0000256" key="1">
    <source>
        <dbReference type="ARBA" id="ARBA00004651"/>
    </source>
</evidence>
<dbReference type="EMBL" id="OW240917">
    <property type="protein sequence ID" value="CAH2299357.1"/>
    <property type="molecule type" value="Genomic_DNA"/>
</dbReference>
<keyword evidence="3 12" id="KW-0812">Transmembrane</keyword>
<dbReference type="InterPro" id="IPR011500">
    <property type="entry name" value="GPCR_3_9-Cys_dom"/>
</dbReference>
<evidence type="ECO:0000256" key="4">
    <source>
        <dbReference type="ARBA" id="ARBA00022729"/>
    </source>
</evidence>
<dbReference type="Pfam" id="PF00003">
    <property type="entry name" value="7tm_3"/>
    <property type="match status" value="1"/>
</dbReference>
<evidence type="ECO:0000256" key="5">
    <source>
        <dbReference type="ARBA" id="ARBA00022989"/>
    </source>
</evidence>
<dbReference type="PANTHER" id="PTHR24061:SF588">
    <property type="entry name" value="VOMERONASAL TYPE-2 RECEPTOR 26"/>
    <property type="match status" value="1"/>
</dbReference>
<proteinExistence type="predicted"/>
<dbReference type="GO" id="GO:0005886">
    <property type="term" value="C:plasma membrane"/>
    <property type="evidence" value="ECO:0007669"/>
    <property type="project" value="UniProtKB-SubCell"/>
</dbReference>
<feature type="transmembrane region" description="Helical" evidence="12">
    <location>
        <begin position="744"/>
        <end position="767"/>
    </location>
</feature>
<evidence type="ECO:0000256" key="6">
    <source>
        <dbReference type="ARBA" id="ARBA00023040"/>
    </source>
</evidence>
<dbReference type="AlphaFoldDB" id="A0AAD1WCQ6"/>
<dbReference type="FunFam" id="3.40.50.2300:FF:000728">
    <property type="entry name" value="Uncharacterized protein"/>
    <property type="match status" value="1"/>
</dbReference>
<evidence type="ECO:0000256" key="2">
    <source>
        <dbReference type="ARBA" id="ARBA00022475"/>
    </source>
</evidence>
<dbReference type="PRINTS" id="PR01535">
    <property type="entry name" value="VOMERONASL2R"/>
</dbReference>
<dbReference type="Gene3D" id="2.10.50.30">
    <property type="entry name" value="GPCR, family 3, nine cysteines domain"/>
    <property type="match status" value="1"/>
</dbReference>
<organism evidence="14 15">
    <name type="scientific">Pelobates cultripes</name>
    <name type="common">Western spadefoot toad</name>
    <dbReference type="NCBI Taxonomy" id="61616"/>
    <lineage>
        <taxon>Eukaryota</taxon>
        <taxon>Metazoa</taxon>
        <taxon>Chordata</taxon>
        <taxon>Craniata</taxon>
        <taxon>Vertebrata</taxon>
        <taxon>Euteleostomi</taxon>
        <taxon>Amphibia</taxon>
        <taxon>Batrachia</taxon>
        <taxon>Anura</taxon>
        <taxon>Pelobatoidea</taxon>
        <taxon>Pelobatidae</taxon>
        <taxon>Pelobates</taxon>
    </lineage>
</organism>
<dbReference type="InterPro" id="IPR004073">
    <property type="entry name" value="GPCR_3_vmron_rcpt_2"/>
</dbReference>
<evidence type="ECO:0000256" key="3">
    <source>
        <dbReference type="ARBA" id="ARBA00022692"/>
    </source>
</evidence>
<dbReference type="GO" id="GO:0004930">
    <property type="term" value="F:G protein-coupled receptor activity"/>
    <property type="evidence" value="ECO:0007669"/>
    <property type="project" value="UniProtKB-KW"/>
</dbReference>